<evidence type="ECO:0000313" key="2">
    <source>
        <dbReference type="Proteomes" id="UP000178912"/>
    </source>
</evidence>
<evidence type="ECO:0000313" key="1">
    <source>
        <dbReference type="EMBL" id="CZT03569.1"/>
    </source>
</evidence>
<accession>A0A1E1KZ85</accession>
<dbReference type="EMBL" id="FJUX01000063">
    <property type="protein sequence ID" value="CZT03569.1"/>
    <property type="molecule type" value="Genomic_DNA"/>
</dbReference>
<dbReference type="Proteomes" id="UP000178912">
    <property type="component" value="Unassembled WGS sequence"/>
</dbReference>
<dbReference type="AlphaFoldDB" id="A0A1E1KZ85"/>
<reference evidence="2" key="1">
    <citation type="submission" date="2016-03" db="EMBL/GenBank/DDBJ databases">
        <authorList>
            <person name="Guldener U."/>
        </authorList>
    </citation>
    <scope>NUCLEOTIDE SEQUENCE [LARGE SCALE GENOMIC DNA]</scope>
    <source>
        <strain evidence="2">04CH-RAC-A.6.1</strain>
    </source>
</reference>
<name>A0A1E1KZ85_9HELO</name>
<organism evidence="1 2">
    <name type="scientific">Rhynchosporium agropyri</name>
    <dbReference type="NCBI Taxonomy" id="914238"/>
    <lineage>
        <taxon>Eukaryota</taxon>
        <taxon>Fungi</taxon>
        <taxon>Dikarya</taxon>
        <taxon>Ascomycota</taxon>
        <taxon>Pezizomycotina</taxon>
        <taxon>Leotiomycetes</taxon>
        <taxon>Helotiales</taxon>
        <taxon>Ploettnerulaceae</taxon>
        <taxon>Rhynchosporium</taxon>
    </lineage>
</organism>
<gene>
    <name evidence="1" type="ORF">RAG0_10289</name>
</gene>
<keyword evidence="2" id="KW-1185">Reference proteome</keyword>
<protein>
    <recommendedName>
        <fullName evidence="3">Fungal N-terminal domain-containing protein</fullName>
    </recommendedName>
</protein>
<sequence length="177" mass="19599">MTNTIEAGSGECTCFVSALRASEQLHQVSSRIQDQSLDRILIATRQAVSVVHQYSLCLLCSVSSRFLFYTLLLRQATECYSALLQLAVSIQRPITTIKLQVGAFSVDASMETSIEAVVFGEVRRTTEVISNLGDVLHPEQLKDAKETWDKDACAYQLSIIQALKNDTLELALSQRNV</sequence>
<proteinExistence type="predicted"/>
<dbReference type="OrthoDB" id="3489275at2759"/>
<evidence type="ECO:0008006" key="3">
    <source>
        <dbReference type="Google" id="ProtNLM"/>
    </source>
</evidence>